<proteinExistence type="predicted"/>
<dbReference type="PANTHER" id="PTHR11455">
    <property type="entry name" value="CRYPTOCHROME"/>
    <property type="match status" value="1"/>
</dbReference>
<dbReference type="Pfam" id="PF03441">
    <property type="entry name" value="FAD_binding_7"/>
    <property type="match status" value="1"/>
</dbReference>
<dbReference type="PANTHER" id="PTHR11455:SF9">
    <property type="entry name" value="CRYPTOCHROME CIRCADIAN CLOCK 5 ISOFORM X1"/>
    <property type="match status" value="1"/>
</dbReference>
<evidence type="ECO:0000256" key="5">
    <source>
        <dbReference type="SAM" id="MobiDB-lite"/>
    </source>
</evidence>
<sequence>MSYSLVWFKRDLRVHDHAPLLDAAKRGSILCLYILEPSLWRQPDYAVQHYQFLRESLRDLALQLRACGASLQLAVGDATEVLGQLFKAAPFEAIFSHEETGNFHTFQRDLEVAKWCQAHGVAWHEYAQHAVVRRLASRDDWDAAWSRHMCEALRPAPAANSLQARNLPWPNPRWPEPSELGIAGFDTPQRQQGGRTIGLQVFDEFLTQRSPWYRGGISSPLTAVSACSRLSPYLALGCISMREAVQATEDSLHILLASDSARDQSHAKSLAAFLSRLHWHCHFIQKLESEPRMEMENLHSDYDGLRENEWNALHFQVLQEGRTGWPMVDACVAMLRETGWTNFRMRAMLVSVATYALWLHWRPVGIWLARQFLDYEPGIHWPQMQMQAGTTGINTTRVYNPIKQAQDHDPQGHFVRRWLPYLRRVPDAYLLRPWLMPMEVQDQIGVWVGREIPMPVVDLEEATRTAKNRVHGLRRLDHVKAAQAAIVEKHGSRVFRDGQKRRRSKQLDTVGKKRKSGAEAALQHSLDFDEVS</sequence>
<evidence type="ECO:0000256" key="2">
    <source>
        <dbReference type="ARBA" id="ARBA00001974"/>
    </source>
</evidence>
<comment type="cofactor">
    <cofactor evidence="2">
        <name>FAD</name>
        <dbReference type="ChEBI" id="CHEBI:57692"/>
    </cofactor>
</comment>
<dbReference type="Proteomes" id="UP001181355">
    <property type="component" value="Chromosome"/>
</dbReference>
<keyword evidence="4" id="KW-0274">FAD</keyword>
<dbReference type="EMBL" id="CP133720">
    <property type="protein sequence ID" value="WMW81318.1"/>
    <property type="molecule type" value="Genomic_DNA"/>
</dbReference>
<dbReference type="SUPFAM" id="SSF52425">
    <property type="entry name" value="Cryptochrome/photolyase, N-terminal domain"/>
    <property type="match status" value="1"/>
</dbReference>
<reference evidence="7" key="1">
    <citation type="submission" date="2023-09" db="EMBL/GenBank/DDBJ databases">
        <title>Undibacterium sp. 20NA77.5 isolated from freshwater.</title>
        <authorList>
            <person name="Le V."/>
            <person name="Ko S.-R."/>
            <person name="Ahn C.-Y."/>
            <person name="Oh H.-M."/>
        </authorList>
    </citation>
    <scope>NUCLEOTIDE SEQUENCE</scope>
    <source>
        <strain evidence="7">20NA77.5</strain>
    </source>
</reference>
<keyword evidence="7" id="KW-0456">Lyase</keyword>
<dbReference type="SUPFAM" id="SSF48173">
    <property type="entry name" value="Cryptochrome/photolyase FAD-binding domain"/>
    <property type="match status" value="1"/>
</dbReference>
<accession>A0ABY9RJA9</accession>
<keyword evidence="8" id="KW-1185">Reference proteome</keyword>
<comment type="cofactor">
    <cofactor evidence="1">
        <name>(6R)-5,10-methylene-5,6,7,8-tetrahydrofolate</name>
        <dbReference type="ChEBI" id="CHEBI:15636"/>
    </cofactor>
</comment>
<dbReference type="Gene3D" id="3.40.50.620">
    <property type="entry name" value="HUPs"/>
    <property type="match status" value="1"/>
</dbReference>
<dbReference type="InterPro" id="IPR036155">
    <property type="entry name" value="Crypto/Photolyase_N_sf"/>
</dbReference>
<evidence type="ECO:0000313" key="7">
    <source>
        <dbReference type="EMBL" id="WMW81318.1"/>
    </source>
</evidence>
<dbReference type="Gene3D" id="1.25.40.80">
    <property type="match status" value="1"/>
</dbReference>
<feature type="domain" description="Photolyase/cryptochrome alpha/beta" evidence="6">
    <location>
        <begin position="2"/>
        <end position="131"/>
    </location>
</feature>
<dbReference type="InterPro" id="IPR006050">
    <property type="entry name" value="DNA_photolyase_N"/>
</dbReference>
<dbReference type="InterPro" id="IPR014729">
    <property type="entry name" value="Rossmann-like_a/b/a_fold"/>
</dbReference>
<dbReference type="Gene3D" id="1.10.579.10">
    <property type="entry name" value="DNA Cyclobutane Dipyrimidine Photolyase, subunit A, domain 3"/>
    <property type="match status" value="1"/>
</dbReference>
<evidence type="ECO:0000259" key="6">
    <source>
        <dbReference type="PROSITE" id="PS51645"/>
    </source>
</evidence>
<evidence type="ECO:0000256" key="1">
    <source>
        <dbReference type="ARBA" id="ARBA00001932"/>
    </source>
</evidence>
<dbReference type="EC" id="4.1.99.3" evidence="7"/>
<evidence type="ECO:0000256" key="4">
    <source>
        <dbReference type="ARBA" id="ARBA00022827"/>
    </source>
</evidence>
<gene>
    <name evidence="7" type="ORF">RF679_03305</name>
</gene>
<protein>
    <submittedName>
        <fullName evidence="7">Deoxyribodipyrimidine photo-lyase</fullName>
        <ecNumber evidence="7">4.1.99.3</ecNumber>
    </submittedName>
</protein>
<dbReference type="Pfam" id="PF00875">
    <property type="entry name" value="DNA_photolyase"/>
    <property type="match status" value="1"/>
</dbReference>
<dbReference type="RefSeq" id="WP_309482798.1">
    <property type="nucleotide sequence ID" value="NZ_CP133720.1"/>
</dbReference>
<dbReference type="InterPro" id="IPR002081">
    <property type="entry name" value="Cryptochrome/DNA_photolyase_1"/>
</dbReference>
<dbReference type="InterPro" id="IPR005101">
    <property type="entry name" value="Cryptochr/Photolyase_FAD-bd"/>
</dbReference>
<evidence type="ECO:0000256" key="3">
    <source>
        <dbReference type="ARBA" id="ARBA00022630"/>
    </source>
</evidence>
<name>A0ABY9RJA9_9BURK</name>
<evidence type="ECO:0000313" key="8">
    <source>
        <dbReference type="Proteomes" id="UP001181355"/>
    </source>
</evidence>
<organism evidence="7 8">
    <name type="scientific">Undibacterium cyanobacteriorum</name>
    <dbReference type="NCBI Taxonomy" id="3073561"/>
    <lineage>
        <taxon>Bacteria</taxon>
        <taxon>Pseudomonadati</taxon>
        <taxon>Pseudomonadota</taxon>
        <taxon>Betaproteobacteria</taxon>
        <taxon>Burkholderiales</taxon>
        <taxon>Oxalobacteraceae</taxon>
        <taxon>Undibacterium</taxon>
    </lineage>
</organism>
<feature type="region of interest" description="Disordered" evidence="5">
    <location>
        <begin position="497"/>
        <end position="532"/>
    </location>
</feature>
<dbReference type="PROSITE" id="PS51645">
    <property type="entry name" value="PHR_CRY_ALPHA_BETA"/>
    <property type="match status" value="1"/>
</dbReference>
<dbReference type="GO" id="GO:0003904">
    <property type="term" value="F:deoxyribodipyrimidine photo-lyase activity"/>
    <property type="evidence" value="ECO:0007669"/>
    <property type="project" value="UniProtKB-EC"/>
</dbReference>
<dbReference type="InterPro" id="IPR036134">
    <property type="entry name" value="Crypto/Photolyase_FAD-like_sf"/>
</dbReference>
<keyword evidence="3" id="KW-0285">Flavoprotein</keyword>